<dbReference type="EMBL" id="GEDV01000231">
    <property type="protein sequence ID" value="JAP88326.1"/>
    <property type="molecule type" value="Transcribed_RNA"/>
</dbReference>
<proteinExistence type="predicted"/>
<name>A0A131ZCW2_RHIAP</name>
<feature type="non-terminal residue" evidence="1">
    <location>
        <position position="1"/>
    </location>
</feature>
<dbReference type="AlphaFoldDB" id="A0A131ZCW2"/>
<feature type="non-terminal residue" evidence="1">
    <location>
        <position position="211"/>
    </location>
</feature>
<evidence type="ECO:0000313" key="1">
    <source>
        <dbReference type="EMBL" id="JAP88326.1"/>
    </source>
</evidence>
<organism evidence="1">
    <name type="scientific">Rhipicephalus appendiculatus</name>
    <name type="common">Brown ear tick</name>
    <dbReference type="NCBI Taxonomy" id="34631"/>
    <lineage>
        <taxon>Eukaryota</taxon>
        <taxon>Metazoa</taxon>
        <taxon>Ecdysozoa</taxon>
        <taxon>Arthropoda</taxon>
        <taxon>Chelicerata</taxon>
        <taxon>Arachnida</taxon>
        <taxon>Acari</taxon>
        <taxon>Parasitiformes</taxon>
        <taxon>Ixodida</taxon>
        <taxon>Ixodoidea</taxon>
        <taxon>Ixodidae</taxon>
        <taxon>Rhipicephalinae</taxon>
        <taxon>Rhipicephalus</taxon>
        <taxon>Rhipicephalus</taxon>
    </lineage>
</organism>
<sequence>KKKKIARACQRTKCHECPSVVVCRMDDENGMHGRQSSGAQNVRSSEAVGGMRTVRMQMSTGLDAFFLSFPAQVFVDRMMCLWIHGLLLDSPELPVIHSVLSHGHGCLFFLFVVVQSLCEKPFLLCQSCRKLLDPLYPIHEVVVLLLDSVVTLEQGIILFAVRFGVRTWLWRRRASFARIPVRRRRRLTVIHRFVNVTYQISSCALSPVDDK</sequence>
<reference evidence="1" key="1">
    <citation type="journal article" date="2016" name="Ticks Tick Borne Dis.">
        <title>De novo assembly and annotation of the salivary gland transcriptome of Rhipicephalus appendiculatus male and female ticks during blood feeding.</title>
        <authorList>
            <person name="de Castro M.H."/>
            <person name="de Klerk D."/>
            <person name="Pienaar R."/>
            <person name="Latif A.A."/>
            <person name="Rees D.J."/>
            <person name="Mans B.J."/>
        </authorList>
    </citation>
    <scope>NUCLEOTIDE SEQUENCE</scope>
    <source>
        <tissue evidence="1">Salivary glands</tissue>
    </source>
</reference>
<protein>
    <submittedName>
        <fullName evidence="1">Uncharacterized protein</fullName>
    </submittedName>
</protein>
<accession>A0A131ZCW2</accession>